<accession>A0A427B5F7</accession>
<comment type="caution">
    <text evidence="1">The sequence shown here is derived from an EMBL/GenBank/DDBJ whole genome shotgun (WGS) entry which is preliminary data.</text>
</comment>
<dbReference type="AlphaFoldDB" id="A0A427B5F7"/>
<organism evidence="1 2">
    <name type="scientific">Ensete ventricosum</name>
    <name type="common">Abyssinian banana</name>
    <name type="synonym">Musa ensete</name>
    <dbReference type="NCBI Taxonomy" id="4639"/>
    <lineage>
        <taxon>Eukaryota</taxon>
        <taxon>Viridiplantae</taxon>
        <taxon>Streptophyta</taxon>
        <taxon>Embryophyta</taxon>
        <taxon>Tracheophyta</taxon>
        <taxon>Spermatophyta</taxon>
        <taxon>Magnoliopsida</taxon>
        <taxon>Liliopsida</taxon>
        <taxon>Zingiberales</taxon>
        <taxon>Musaceae</taxon>
        <taxon>Ensete</taxon>
    </lineage>
</organism>
<name>A0A427B5F7_ENSVE</name>
<gene>
    <name evidence="1" type="ORF">B296_00001319</name>
</gene>
<evidence type="ECO:0000313" key="2">
    <source>
        <dbReference type="Proteomes" id="UP000287651"/>
    </source>
</evidence>
<proteinExistence type="predicted"/>
<evidence type="ECO:0000313" key="1">
    <source>
        <dbReference type="EMBL" id="RRT83712.1"/>
    </source>
</evidence>
<dbReference type="Proteomes" id="UP000287651">
    <property type="component" value="Unassembled WGS sequence"/>
</dbReference>
<protein>
    <submittedName>
        <fullName evidence="1">Uncharacterized protein</fullName>
    </submittedName>
</protein>
<sequence length="52" mass="6284">MLPYFKIIGSFYLLVKKKIFYLSKEKHLKNVLYYLVCWSGPLFQDVYALFLT</sequence>
<dbReference type="EMBL" id="AMZH03000441">
    <property type="protein sequence ID" value="RRT83712.1"/>
    <property type="molecule type" value="Genomic_DNA"/>
</dbReference>
<reference evidence="1 2" key="1">
    <citation type="journal article" date="2014" name="Agronomy (Basel)">
        <title>A Draft Genome Sequence for Ensete ventricosum, the Drought-Tolerant Tree Against Hunger.</title>
        <authorList>
            <person name="Harrison J."/>
            <person name="Moore K.A."/>
            <person name="Paszkiewicz K."/>
            <person name="Jones T."/>
            <person name="Grant M."/>
            <person name="Ambacheew D."/>
            <person name="Muzemil S."/>
            <person name="Studholme D.J."/>
        </authorList>
    </citation>
    <scope>NUCLEOTIDE SEQUENCE [LARGE SCALE GENOMIC DNA]</scope>
</reference>